<organism evidence="4 5">
    <name type="scientific">Microbacterium algeriense</name>
    <dbReference type="NCBI Taxonomy" id="2615184"/>
    <lineage>
        <taxon>Bacteria</taxon>
        <taxon>Bacillati</taxon>
        <taxon>Actinomycetota</taxon>
        <taxon>Actinomycetes</taxon>
        <taxon>Micrococcales</taxon>
        <taxon>Microbacteriaceae</taxon>
        <taxon>Microbacterium</taxon>
    </lineage>
</organism>
<reference evidence="5" key="1">
    <citation type="submission" date="2019-09" db="EMBL/GenBank/DDBJ databases">
        <title>Whole genome sequencing of Microbacterium maritypicum.</title>
        <authorList>
            <person name="Lenchi N."/>
        </authorList>
    </citation>
    <scope>NUCLEOTIDE SEQUENCE [LARGE SCALE GENOMIC DNA]</scope>
    <source>
        <strain evidence="5">G1</strain>
    </source>
</reference>
<dbReference type="CDD" id="cd00338">
    <property type="entry name" value="Ser_Recombinase"/>
    <property type="match status" value="1"/>
</dbReference>
<dbReference type="GeneID" id="77476942"/>
<dbReference type="InterPro" id="IPR006119">
    <property type="entry name" value="Resolv_N"/>
</dbReference>
<evidence type="ECO:0008006" key="6">
    <source>
        <dbReference type="Google" id="ProtNLM"/>
    </source>
</evidence>
<dbReference type="Pfam" id="PF00239">
    <property type="entry name" value="Resolvase"/>
    <property type="match status" value="1"/>
</dbReference>
<name>A0ABQ6VBI8_9MICO</name>
<gene>
    <name evidence="4" type="ORF">F6A08_10790</name>
</gene>
<dbReference type="Pfam" id="PF07508">
    <property type="entry name" value="Recombinase"/>
    <property type="match status" value="1"/>
</dbReference>
<keyword evidence="5" id="KW-1185">Reference proteome</keyword>
<dbReference type="Gene3D" id="3.40.50.1390">
    <property type="entry name" value="Resolvase, N-terminal catalytic domain"/>
    <property type="match status" value="1"/>
</dbReference>
<dbReference type="SMART" id="SM00857">
    <property type="entry name" value="Resolvase"/>
    <property type="match status" value="1"/>
</dbReference>
<dbReference type="InterPro" id="IPR036162">
    <property type="entry name" value="Resolvase-like_N_sf"/>
</dbReference>
<evidence type="ECO:0000259" key="2">
    <source>
        <dbReference type="PROSITE" id="PS51736"/>
    </source>
</evidence>
<dbReference type="SUPFAM" id="SSF53041">
    <property type="entry name" value="Resolvase-like"/>
    <property type="match status" value="1"/>
</dbReference>
<evidence type="ECO:0000259" key="3">
    <source>
        <dbReference type="PROSITE" id="PS51737"/>
    </source>
</evidence>
<dbReference type="PANTHER" id="PTHR30461:SF23">
    <property type="entry name" value="DNA RECOMBINASE-RELATED"/>
    <property type="match status" value="1"/>
</dbReference>
<evidence type="ECO:0000313" key="4">
    <source>
        <dbReference type="EMBL" id="KAB1864577.1"/>
    </source>
</evidence>
<protein>
    <recommendedName>
        <fullName evidence="6">Recombinase family protein</fullName>
    </recommendedName>
</protein>
<dbReference type="InterPro" id="IPR038109">
    <property type="entry name" value="DNA_bind_recomb_sf"/>
</dbReference>
<dbReference type="Proteomes" id="UP000478836">
    <property type="component" value="Unassembled WGS sequence"/>
</dbReference>
<dbReference type="PANTHER" id="PTHR30461">
    <property type="entry name" value="DNA-INVERTASE FROM LAMBDOID PROPHAGE"/>
    <property type="match status" value="1"/>
</dbReference>
<dbReference type="PROSITE" id="PS51737">
    <property type="entry name" value="RECOMBINASE_DNA_BIND"/>
    <property type="match status" value="1"/>
</dbReference>
<feature type="domain" description="Recombinase" evidence="3">
    <location>
        <begin position="160"/>
        <end position="261"/>
    </location>
</feature>
<comment type="caution">
    <text evidence="4">The sequence shown here is derived from an EMBL/GenBank/DDBJ whole genome shotgun (WGS) entry which is preliminary data.</text>
</comment>
<dbReference type="EMBL" id="WAAO01000002">
    <property type="protein sequence ID" value="KAB1864577.1"/>
    <property type="molecule type" value="Genomic_DNA"/>
</dbReference>
<dbReference type="Gene3D" id="3.90.1750.20">
    <property type="entry name" value="Putative Large Serine Recombinase, Chain B, Domain 2"/>
    <property type="match status" value="1"/>
</dbReference>
<feature type="domain" description="Resolvase/invertase-type recombinase catalytic" evidence="2">
    <location>
        <begin position="4"/>
        <end position="152"/>
    </location>
</feature>
<accession>A0ABQ6VBI8</accession>
<dbReference type="RefSeq" id="WP_151459438.1">
    <property type="nucleotide sequence ID" value="NZ_WAAO01000002.1"/>
</dbReference>
<feature type="region of interest" description="Disordered" evidence="1">
    <location>
        <begin position="132"/>
        <end position="161"/>
    </location>
</feature>
<dbReference type="InterPro" id="IPR050639">
    <property type="entry name" value="SSR_resolvase"/>
</dbReference>
<sequence>MGTSVAIYARLSVDRDGTKVGIDTQLEDSRKLAHERGWTIVAEYVDRNLTAADKLVKRPEYDRLVADFQMGRFDSLVCWDLDRLTRQPRQLEDWIDAAEDRGLRIVTANGEADLGTDGGRMYARIKAAVAKGETERASARQKRNKQSRRENGQWHGGTPPYGYQAEAGRLVPDPAEVARIHEVARRMLDDRESMHSIVTDWNNQGFRTRKGNHWRQANLRSIMLNRSMLGETMPGVVGWNPIIDQRTFDRMHALLADPTRKVVHSPGVKGGKYAMGGGLTVCGACLKPLITHVRIENGAKTPTIACLARVHGPSDKHPRVPRTRGGIERLEDTGRVSVVHDVLEEVVWEKLTEKLKATPRFIQRMSEQDPETDDRLDALEQERRDLRAQKERAQKAYVLGIMGARDSVAEVQRIDGLLDALGKEYDSLLRLPISLADFDPEKGIDWRSWTPGRRRAALKGFIKRIEVGPYPEGMRRTRRRLKNETEQQYLDAKHEIVKTATAERIRIVWRWEED</sequence>
<evidence type="ECO:0000256" key="1">
    <source>
        <dbReference type="SAM" id="MobiDB-lite"/>
    </source>
</evidence>
<proteinExistence type="predicted"/>
<evidence type="ECO:0000313" key="5">
    <source>
        <dbReference type="Proteomes" id="UP000478836"/>
    </source>
</evidence>
<dbReference type="InterPro" id="IPR011109">
    <property type="entry name" value="DNA_bind_recombinase_dom"/>
</dbReference>
<dbReference type="PROSITE" id="PS51736">
    <property type="entry name" value="RECOMBINASES_3"/>
    <property type="match status" value="1"/>
</dbReference>